<dbReference type="Proteomes" id="UP000557566">
    <property type="component" value="Unassembled WGS sequence"/>
</dbReference>
<dbReference type="GO" id="GO:0050135">
    <property type="term" value="F:NADP+ nucleosidase activity"/>
    <property type="evidence" value="ECO:0007669"/>
    <property type="project" value="InterPro"/>
</dbReference>
<comment type="caution">
    <text evidence="3">The sequence shown here is derived from an EMBL/GenBank/DDBJ whole genome shotgun (WGS) entry which is preliminary data.</text>
</comment>
<evidence type="ECO:0000313" key="4">
    <source>
        <dbReference type="Proteomes" id="UP000557566"/>
    </source>
</evidence>
<protein>
    <recommendedName>
        <fullName evidence="2">TNT domain-containing protein</fullName>
    </recommendedName>
</protein>
<name>A0A8H4PJE8_9HYPO</name>
<sequence>MDLVSGNHQAVTIIVSLSPQRPTLAEKRKPTALLYLSNHYQMTMLSLCLLFLAVISPAHAAVGKSTSRDAQAPFDPWQQNAHLCGDRRLGPVNIKAVLTRLRYPPEDGFKLDACGKPIKHRLTLTPGTLVDRFGAEGGTFVSPCGTPYEKRSLPPATDPSHPRNYHVYKVVRGFPVSAGPVAPFFGQPGLGVQYKLDINVSMALIGGYLEPHAANCETGRLTAKGVRVHRVF</sequence>
<dbReference type="PANTHER" id="PTHR42059">
    <property type="entry name" value="TNT DOMAIN-CONTAINING PROTEIN"/>
    <property type="match status" value="1"/>
</dbReference>
<evidence type="ECO:0000313" key="3">
    <source>
        <dbReference type="EMBL" id="KAF4504131.1"/>
    </source>
</evidence>
<dbReference type="InterPro" id="IPR025331">
    <property type="entry name" value="TNT"/>
</dbReference>
<feature type="transmembrane region" description="Helical" evidence="1">
    <location>
        <begin position="40"/>
        <end position="62"/>
    </location>
</feature>
<keyword evidence="1" id="KW-0472">Membrane</keyword>
<keyword evidence="1" id="KW-1133">Transmembrane helix</keyword>
<proteinExistence type="predicted"/>
<keyword evidence="4" id="KW-1185">Reference proteome</keyword>
<organism evidence="3 4">
    <name type="scientific">Ophiocordyceps sinensis</name>
    <dbReference type="NCBI Taxonomy" id="72228"/>
    <lineage>
        <taxon>Eukaryota</taxon>
        <taxon>Fungi</taxon>
        <taxon>Dikarya</taxon>
        <taxon>Ascomycota</taxon>
        <taxon>Pezizomycotina</taxon>
        <taxon>Sordariomycetes</taxon>
        <taxon>Hypocreomycetidae</taxon>
        <taxon>Hypocreales</taxon>
        <taxon>Ophiocordycipitaceae</taxon>
        <taxon>Ophiocordyceps</taxon>
    </lineage>
</organism>
<evidence type="ECO:0000259" key="2">
    <source>
        <dbReference type="Pfam" id="PF14021"/>
    </source>
</evidence>
<dbReference type="InterPro" id="IPR053024">
    <property type="entry name" value="Fungal_surface_NADase"/>
</dbReference>
<reference evidence="3 4" key="1">
    <citation type="journal article" date="2020" name="Genome Biol. Evol.">
        <title>A new high-quality draft genome assembly of the Chinese cordyceps Ophiocordyceps sinensis.</title>
        <authorList>
            <person name="Shu R."/>
            <person name="Zhang J."/>
            <person name="Meng Q."/>
            <person name="Zhang H."/>
            <person name="Zhou G."/>
            <person name="Li M."/>
            <person name="Wu P."/>
            <person name="Zhao Y."/>
            <person name="Chen C."/>
            <person name="Qin Q."/>
        </authorList>
    </citation>
    <scope>NUCLEOTIDE SEQUENCE [LARGE SCALE GENOMIC DNA]</scope>
    <source>
        <strain evidence="3 4">IOZ07</strain>
    </source>
</reference>
<keyword evidence="1" id="KW-0812">Transmembrane</keyword>
<dbReference type="Pfam" id="PF14021">
    <property type="entry name" value="TNT"/>
    <property type="match status" value="1"/>
</dbReference>
<gene>
    <name evidence="3" type="ORF">G6O67_008742</name>
</gene>
<evidence type="ECO:0000256" key="1">
    <source>
        <dbReference type="SAM" id="Phobius"/>
    </source>
</evidence>
<dbReference type="PANTHER" id="PTHR42059:SF1">
    <property type="entry name" value="TNT DOMAIN-CONTAINING PROTEIN"/>
    <property type="match status" value="1"/>
</dbReference>
<dbReference type="AlphaFoldDB" id="A0A8H4PJE8"/>
<feature type="domain" description="TNT" evidence="2">
    <location>
        <begin position="123"/>
        <end position="210"/>
    </location>
</feature>
<accession>A0A8H4PJE8</accession>
<dbReference type="OrthoDB" id="2923349at2759"/>
<dbReference type="EMBL" id="JAAVMX010000012">
    <property type="protein sequence ID" value="KAF4504131.1"/>
    <property type="molecule type" value="Genomic_DNA"/>
</dbReference>